<dbReference type="AlphaFoldDB" id="A0A8K0N3V9"/>
<comment type="caution">
    <text evidence="2">The sequence shown here is derived from an EMBL/GenBank/DDBJ whole genome shotgun (WGS) entry which is preliminary data.</text>
</comment>
<gene>
    <name evidence="2" type="ORF">COCNU_06G018950</name>
</gene>
<evidence type="ECO:0000256" key="1">
    <source>
        <dbReference type="SAM" id="MobiDB-lite"/>
    </source>
</evidence>
<dbReference type="Proteomes" id="UP000797356">
    <property type="component" value="Chromosome 6"/>
</dbReference>
<accession>A0A8K0N3V9</accession>
<evidence type="ECO:0000313" key="3">
    <source>
        <dbReference type="Proteomes" id="UP000797356"/>
    </source>
</evidence>
<feature type="compositionally biased region" description="Polar residues" evidence="1">
    <location>
        <begin position="1"/>
        <end position="33"/>
    </location>
</feature>
<dbReference type="EMBL" id="CM017877">
    <property type="protein sequence ID" value="KAG1348066.1"/>
    <property type="molecule type" value="Genomic_DNA"/>
</dbReference>
<name>A0A8K0N3V9_COCNU</name>
<organism evidence="2 3">
    <name type="scientific">Cocos nucifera</name>
    <name type="common">Coconut palm</name>
    <dbReference type="NCBI Taxonomy" id="13894"/>
    <lineage>
        <taxon>Eukaryota</taxon>
        <taxon>Viridiplantae</taxon>
        <taxon>Streptophyta</taxon>
        <taxon>Embryophyta</taxon>
        <taxon>Tracheophyta</taxon>
        <taxon>Spermatophyta</taxon>
        <taxon>Magnoliopsida</taxon>
        <taxon>Liliopsida</taxon>
        <taxon>Arecaceae</taxon>
        <taxon>Arecoideae</taxon>
        <taxon>Cocoseae</taxon>
        <taxon>Attaleinae</taxon>
        <taxon>Cocos</taxon>
    </lineage>
</organism>
<reference evidence="2" key="1">
    <citation type="journal article" date="2017" name="Gigascience">
        <title>The genome draft of coconut (Cocos nucifera).</title>
        <authorList>
            <person name="Xiao Y."/>
            <person name="Xu P."/>
            <person name="Fan H."/>
            <person name="Baudouin L."/>
            <person name="Xia W."/>
            <person name="Bocs S."/>
            <person name="Xu J."/>
            <person name="Li Q."/>
            <person name="Guo A."/>
            <person name="Zhou L."/>
            <person name="Li J."/>
            <person name="Wu Y."/>
            <person name="Ma Z."/>
            <person name="Armero A."/>
            <person name="Issali A.E."/>
            <person name="Liu N."/>
            <person name="Peng M."/>
            <person name="Yang Y."/>
        </authorList>
    </citation>
    <scope>NUCLEOTIDE SEQUENCE</scope>
    <source>
        <tissue evidence="2">Spear leaf of Hainan Tall coconut</tissue>
    </source>
</reference>
<feature type="region of interest" description="Disordered" evidence="1">
    <location>
        <begin position="1"/>
        <end position="52"/>
    </location>
</feature>
<evidence type="ECO:0000313" key="2">
    <source>
        <dbReference type="EMBL" id="KAG1348066.1"/>
    </source>
</evidence>
<reference evidence="2" key="2">
    <citation type="submission" date="2019-07" db="EMBL/GenBank/DDBJ databases">
        <authorList>
            <person name="Yang Y."/>
            <person name="Bocs S."/>
            <person name="Baudouin L."/>
        </authorList>
    </citation>
    <scope>NUCLEOTIDE SEQUENCE</scope>
    <source>
        <tissue evidence="2">Spear leaf of Hainan Tall coconut</tissue>
    </source>
</reference>
<keyword evidence="3" id="KW-1185">Reference proteome</keyword>
<protein>
    <submittedName>
        <fullName evidence="2">Uncharacterized protein</fullName>
    </submittedName>
</protein>
<sequence>MHNSASKEQSKHTPSTSALTAQEPPSSTSTLPMASTPSVSEPPPSPTSPTYATPLASEYISWFHMYGTRVKPSASSDSLLRCEGERRYDFFDHERAQDA</sequence>
<proteinExistence type="predicted"/>